<keyword evidence="2" id="KW-0479">Metal-binding</keyword>
<evidence type="ECO:0000256" key="3">
    <source>
        <dbReference type="ARBA" id="ARBA00023002"/>
    </source>
</evidence>
<reference evidence="5 6" key="1">
    <citation type="submission" date="2023-06" db="EMBL/GenBank/DDBJ databases">
        <title>Actinomycetospora Odt1-22.</title>
        <authorList>
            <person name="Supong K."/>
        </authorList>
    </citation>
    <scope>NUCLEOTIDE SEQUENCE [LARGE SCALE GENOMIC DNA]</scope>
    <source>
        <strain evidence="5 6">Odt1-22</strain>
    </source>
</reference>
<comment type="caution">
    <text evidence="5">The sequence shown here is derived from an EMBL/GenBank/DDBJ whole genome shotgun (WGS) entry which is preliminary data.</text>
</comment>
<evidence type="ECO:0000256" key="1">
    <source>
        <dbReference type="ARBA" id="ARBA00022485"/>
    </source>
</evidence>
<dbReference type="Gene3D" id="3.90.480.20">
    <property type="match status" value="1"/>
</dbReference>
<dbReference type="InterPro" id="IPR051329">
    <property type="entry name" value="NIR_SIR_4Fe-4S"/>
</dbReference>
<evidence type="ECO:0000256" key="2">
    <source>
        <dbReference type="ARBA" id="ARBA00022617"/>
    </source>
</evidence>
<dbReference type="RefSeq" id="WP_286055374.1">
    <property type="nucleotide sequence ID" value="NZ_JASVWF010000005.1"/>
</dbReference>
<dbReference type="InterPro" id="IPR005117">
    <property type="entry name" value="NiRdtase/SiRdtase_haem-b_fer"/>
</dbReference>
<dbReference type="InterPro" id="IPR036136">
    <property type="entry name" value="Nit/Sulf_reduc_fer-like_dom_sf"/>
</dbReference>
<sequence length="414" mass="42605">MPRTRSRPDACPGAWRRHDAADGALARFRPVGGATTADELRLLAGAAAAGGSPIELTSRGSWQVRGLAGSTADDLADALRSDRPDALVDARGRDVPCSIIASPRSARVDPVAGTVAAALRGRTDVPGRLLVAIEDRAVRGGSERSGGTRVPLTRGVGDVSGQGADIAVVVNGPSSGSRTPPDPDEGPLDDGAALLLDGTDTGLRADDPAALALAAVDAFTTHRGSAWRVRELDDAARTALLADLRDRTTPAVGNLLEPGPADPTRLGPDGTTLEVLPRLGEVDLATAVALLELMDRGATLRATPWRTLVLRDGPADAEQRLAGLVETDPVSRWRGVSACVGAPRCRKSLSDVRGDLAAAVASGHVGGLVHQHWVGCSRACGTPGGRVAVVEATEGRDQGRASYRTVVRSGKVTG</sequence>
<feature type="domain" description="Nitrite/Sulfite reductase ferredoxin-like" evidence="4">
    <location>
        <begin position="25"/>
        <end position="80"/>
    </location>
</feature>
<dbReference type="EMBL" id="JASVWF010000005">
    <property type="protein sequence ID" value="MDL5158835.1"/>
    <property type="molecule type" value="Genomic_DNA"/>
</dbReference>
<keyword evidence="1" id="KW-0411">Iron-sulfur</keyword>
<dbReference type="SUPFAM" id="SSF55124">
    <property type="entry name" value="Nitrite/Sulfite reductase N-terminal domain-like"/>
    <property type="match status" value="2"/>
</dbReference>
<keyword evidence="2" id="KW-0408">Iron</keyword>
<dbReference type="PANTHER" id="PTHR32439">
    <property type="entry name" value="FERREDOXIN--NITRITE REDUCTASE, CHLOROPLASTIC"/>
    <property type="match status" value="1"/>
</dbReference>
<evidence type="ECO:0000313" key="5">
    <source>
        <dbReference type="EMBL" id="MDL5158835.1"/>
    </source>
</evidence>
<protein>
    <recommendedName>
        <fullName evidence="4">Nitrite/Sulfite reductase ferredoxin-like domain-containing protein</fullName>
    </recommendedName>
</protein>
<dbReference type="Pfam" id="PF03460">
    <property type="entry name" value="NIR_SIR_ferr"/>
    <property type="match status" value="1"/>
</dbReference>
<gene>
    <name evidence="5" type="ORF">QRT03_22905</name>
</gene>
<evidence type="ECO:0000259" key="4">
    <source>
        <dbReference type="Pfam" id="PF03460"/>
    </source>
</evidence>
<dbReference type="PANTHER" id="PTHR32439:SF9">
    <property type="entry name" value="BLR3264 PROTEIN"/>
    <property type="match status" value="1"/>
</dbReference>
<keyword evidence="6" id="KW-1185">Reference proteome</keyword>
<evidence type="ECO:0000313" key="6">
    <source>
        <dbReference type="Proteomes" id="UP001231924"/>
    </source>
</evidence>
<keyword evidence="3" id="KW-0560">Oxidoreductase</keyword>
<name>A0ABT7MDU0_9PSEU</name>
<accession>A0ABT7MDU0</accession>
<keyword evidence="2" id="KW-0349">Heme</keyword>
<dbReference type="Proteomes" id="UP001231924">
    <property type="component" value="Unassembled WGS sequence"/>
</dbReference>
<organism evidence="5 6">
    <name type="scientific">Actinomycetospora termitidis</name>
    <dbReference type="NCBI Taxonomy" id="3053470"/>
    <lineage>
        <taxon>Bacteria</taxon>
        <taxon>Bacillati</taxon>
        <taxon>Actinomycetota</taxon>
        <taxon>Actinomycetes</taxon>
        <taxon>Pseudonocardiales</taxon>
        <taxon>Pseudonocardiaceae</taxon>
        <taxon>Actinomycetospora</taxon>
    </lineage>
</organism>
<proteinExistence type="predicted"/>
<keyword evidence="1" id="KW-0004">4Fe-4S</keyword>